<dbReference type="AlphaFoldDB" id="A0A9W8EBG6"/>
<feature type="region of interest" description="Disordered" evidence="2">
    <location>
        <begin position="1"/>
        <end position="57"/>
    </location>
</feature>
<dbReference type="PANTHER" id="PTHR15377">
    <property type="entry name" value="TRANSCRIPTION ELONGATION REGULATOR 1"/>
    <property type="match status" value="1"/>
</dbReference>
<organism evidence="5 6">
    <name type="scientific">Dimargaris verticillata</name>
    <dbReference type="NCBI Taxonomy" id="2761393"/>
    <lineage>
        <taxon>Eukaryota</taxon>
        <taxon>Fungi</taxon>
        <taxon>Fungi incertae sedis</taxon>
        <taxon>Zoopagomycota</taxon>
        <taxon>Kickxellomycotina</taxon>
        <taxon>Dimargaritomycetes</taxon>
        <taxon>Dimargaritales</taxon>
        <taxon>Dimargaritaceae</taxon>
        <taxon>Dimargaris</taxon>
    </lineage>
</organism>
<keyword evidence="1" id="KW-0677">Repeat</keyword>
<dbReference type="SMART" id="SM00456">
    <property type="entry name" value="WW"/>
    <property type="match status" value="2"/>
</dbReference>
<dbReference type="SMART" id="SM00441">
    <property type="entry name" value="FF"/>
    <property type="match status" value="4"/>
</dbReference>
<dbReference type="GO" id="GO:0070063">
    <property type="term" value="F:RNA polymerase binding"/>
    <property type="evidence" value="ECO:0007669"/>
    <property type="project" value="InterPro"/>
</dbReference>
<keyword evidence="6" id="KW-1185">Reference proteome</keyword>
<comment type="caution">
    <text evidence="5">The sequence shown here is derived from an EMBL/GenBank/DDBJ whole genome shotgun (WGS) entry which is preliminary data.</text>
</comment>
<feature type="domain" description="WW" evidence="3">
    <location>
        <begin position="3"/>
        <end position="36"/>
    </location>
</feature>
<dbReference type="CDD" id="cd00201">
    <property type="entry name" value="WW"/>
    <property type="match status" value="2"/>
</dbReference>
<evidence type="ECO:0000259" key="4">
    <source>
        <dbReference type="PROSITE" id="PS51676"/>
    </source>
</evidence>
<feature type="domain" description="WW" evidence="3">
    <location>
        <begin position="63"/>
        <end position="90"/>
    </location>
</feature>
<gene>
    <name evidence="5" type="ORF">H4R34_000865</name>
</gene>
<dbReference type="Gene3D" id="2.20.70.10">
    <property type="match status" value="2"/>
</dbReference>
<dbReference type="InterPro" id="IPR036517">
    <property type="entry name" value="FF_domain_sf"/>
</dbReference>
<dbReference type="InterPro" id="IPR036020">
    <property type="entry name" value="WW_dom_sf"/>
</dbReference>
<feature type="compositionally biased region" description="Low complexity" evidence="2">
    <location>
        <begin position="104"/>
        <end position="118"/>
    </location>
</feature>
<dbReference type="SUPFAM" id="SSF81698">
    <property type="entry name" value="FF domain"/>
    <property type="match status" value="3"/>
</dbReference>
<evidence type="ECO:0008006" key="7">
    <source>
        <dbReference type="Google" id="ProtNLM"/>
    </source>
</evidence>
<dbReference type="SUPFAM" id="SSF51045">
    <property type="entry name" value="WW domain"/>
    <property type="match status" value="2"/>
</dbReference>
<dbReference type="PANTHER" id="PTHR15377:SF3">
    <property type="entry name" value="WW DOMAIN-CONTAINING PROTEIN"/>
    <property type="match status" value="1"/>
</dbReference>
<feature type="region of interest" description="Disordered" evidence="2">
    <location>
        <begin position="102"/>
        <end position="125"/>
    </location>
</feature>
<dbReference type="InterPro" id="IPR045148">
    <property type="entry name" value="TCRG1-like"/>
</dbReference>
<protein>
    <recommendedName>
        <fullName evidence="7">WW domain-containing protein</fullName>
    </recommendedName>
</protein>
<dbReference type="Gene3D" id="1.10.10.440">
    <property type="entry name" value="FF domain"/>
    <property type="match status" value="4"/>
</dbReference>
<proteinExistence type="predicted"/>
<dbReference type="Pfam" id="PF01846">
    <property type="entry name" value="FF"/>
    <property type="match status" value="2"/>
</dbReference>
<reference evidence="5" key="1">
    <citation type="submission" date="2022-07" db="EMBL/GenBank/DDBJ databases">
        <title>Phylogenomic reconstructions and comparative analyses of Kickxellomycotina fungi.</title>
        <authorList>
            <person name="Reynolds N.K."/>
            <person name="Stajich J.E."/>
            <person name="Barry K."/>
            <person name="Grigoriev I.V."/>
            <person name="Crous P."/>
            <person name="Smith M.E."/>
        </authorList>
    </citation>
    <scope>NUCLEOTIDE SEQUENCE</scope>
    <source>
        <strain evidence="5">RSA 567</strain>
    </source>
</reference>
<evidence type="ECO:0000313" key="6">
    <source>
        <dbReference type="Proteomes" id="UP001151582"/>
    </source>
</evidence>
<feature type="region of interest" description="Disordered" evidence="2">
    <location>
        <begin position="301"/>
        <end position="327"/>
    </location>
</feature>
<dbReference type="PROSITE" id="PS51676">
    <property type="entry name" value="FF"/>
    <property type="match status" value="1"/>
</dbReference>
<dbReference type="OrthoDB" id="5579357at2759"/>
<dbReference type="GO" id="GO:0003712">
    <property type="term" value="F:transcription coregulator activity"/>
    <property type="evidence" value="ECO:0007669"/>
    <property type="project" value="TreeGrafter"/>
</dbReference>
<feature type="domain" description="FF" evidence="4">
    <location>
        <begin position="351"/>
        <end position="407"/>
    </location>
</feature>
<dbReference type="InterPro" id="IPR002713">
    <property type="entry name" value="FF_domain"/>
</dbReference>
<accession>A0A9W8EBG6</accession>
<dbReference type="PROSITE" id="PS50020">
    <property type="entry name" value="WW_DOMAIN_2"/>
    <property type="match status" value="2"/>
</dbReference>
<evidence type="ECO:0000259" key="3">
    <source>
        <dbReference type="PROSITE" id="PS50020"/>
    </source>
</evidence>
<evidence type="ECO:0000313" key="5">
    <source>
        <dbReference type="EMBL" id="KAJ1984112.1"/>
    </source>
</evidence>
<sequence length="593" mass="68703">MSTQASSSWTEHRAPDGRTYYYNPTTKQSVWERPPSQESPPLPAGPSESDKAKKATKIPGTVWKLVTTTQGREYYYNTTTKASVWQVPDSIAEDVARFKNSRQSPPLALAPSGPPVSAELEPTSGTEMTEADIDFQLAMMDEGMATPTESRAVLMAVESTDATAREVPTPQPTLTDDQRAERYKSLLDEFNVSPFALWDQMEPKLAQDSRFSLVQPAKRRKELFDDYCRNKAAQRRATAKPAVTTDPTDAFNQLLRERVDRTMTWIQFKVRAQRDKRFGLVKPAKEREKLFNRHVQTFSDRSDQDLRRSRDAQDIQRQREEASLRRRAREVQRERSLHLRRADQERDRMERDEAIRSFEAWLVDAVRDHTATWTDTKALLKRDPRWDRCRALDLDTQERLFRTRQDQLLRCRLDAFNRLLDQTVTLDNTPWPEVFSRIQAHPDCQRLRMSPEELAELYERHRKTKQADAHRDLAQLIRESWFAQFQLRQALANEGVRQALADRKTADIVASTLAEEEGLAVDQMGPDLYSQSGASSVKDLLTNLRELHQVLKHDSRYLVFRNLPAERDEVIRETLVDMMESVRQQSLYAPPEK</sequence>
<name>A0A9W8EBG6_9FUNG</name>
<dbReference type="GO" id="GO:0005634">
    <property type="term" value="C:nucleus"/>
    <property type="evidence" value="ECO:0007669"/>
    <property type="project" value="TreeGrafter"/>
</dbReference>
<dbReference type="Proteomes" id="UP001151582">
    <property type="component" value="Unassembled WGS sequence"/>
</dbReference>
<dbReference type="Pfam" id="PF00397">
    <property type="entry name" value="WW"/>
    <property type="match status" value="1"/>
</dbReference>
<evidence type="ECO:0000256" key="2">
    <source>
        <dbReference type="SAM" id="MobiDB-lite"/>
    </source>
</evidence>
<dbReference type="EMBL" id="JANBQB010000030">
    <property type="protein sequence ID" value="KAJ1984112.1"/>
    <property type="molecule type" value="Genomic_DNA"/>
</dbReference>
<evidence type="ECO:0000256" key="1">
    <source>
        <dbReference type="ARBA" id="ARBA00022737"/>
    </source>
</evidence>
<dbReference type="InterPro" id="IPR001202">
    <property type="entry name" value="WW_dom"/>
</dbReference>